<dbReference type="Pfam" id="PF03061">
    <property type="entry name" value="4HBT"/>
    <property type="match status" value="1"/>
</dbReference>
<comment type="caution">
    <text evidence="4">The sequence shown here is derived from an EMBL/GenBank/DDBJ whole genome shotgun (WGS) entry which is preliminary data.</text>
</comment>
<dbReference type="InterPro" id="IPR039298">
    <property type="entry name" value="ACOT13"/>
</dbReference>
<proteinExistence type="inferred from homology"/>
<organism evidence="4 5">
    <name type="scientific">Sphingomonas corticis</name>
    <dbReference type="NCBI Taxonomy" id="2722791"/>
    <lineage>
        <taxon>Bacteria</taxon>
        <taxon>Pseudomonadati</taxon>
        <taxon>Pseudomonadota</taxon>
        <taxon>Alphaproteobacteria</taxon>
        <taxon>Sphingomonadales</taxon>
        <taxon>Sphingomonadaceae</taxon>
        <taxon>Sphingomonas</taxon>
    </lineage>
</organism>
<dbReference type="InterPro" id="IPR003736">
    <property type="entry name" value="PAAI_dom"/>
</dbReference>
<reference evidence="4 5" key="1">
    <citation type="submission" date="2020-03" db="EMBL/GenBank/DDBJ databases">
        <authorList>
            <person name="Wang L."/>
            <person name="He N."/>
            <person name="Li Y."/>
            <person name="Fang Y."/>
            <person name="Zhang F."/>
        </authorList>
    </citation>
    <scope>NUCLEOTIDE SEQUENCE [LARGE SCALE GENOMIC DNA]</scope>
    <source>
        <strain evidence="4 5">36D10-4-7</strain>
    </source>
</reference>
<comment type="similarity">
    <text evidence="1">Belongs to the thioesterase PaaI family.</text>
</comment>
<dbReference type="InterPro" id="IPR029069">
    <property type="entry name" value="HotDog_dom_sf"/>
</dbReference>
<dbReference type="Gene3D" id="3.10.129.10">
    <property type="entry name" value="Hotdog Thioesterase"/>
    <property type="match status" value="1"/>
</dbReference>
<dbReference type="CDD" id="cd03443">
    <property type="entry name" value="PaaI_thioesterase"/>
    <property type="match status" value="1"/>
</dbReference>
<accession>A0ABX1CU20</accession>
<evidence type="ECO:0000259" key="3">
    <source>
        <dbReference type="Pfam" id="PF03061"/>
    </source>
</evidence>
<feature type="domain" description="Thioesterase" evidence="3">
    <location>
        <begin position="50"/>
        <end position="124"/>
    </location>
</feature>
<dbReference type="InterPro" id="IPR006683">
    <property type="entry name" value="Thioestr_dom"/>
</dbReference>
<evidence type="ECO:0000313" key="4">
    <source>
        <dbReference type="EMBL" id="NJR80306.1"/>
    </source>
</evidence>
<dbReference type="RefSeq" id="WP_168135861.1">
    <property type="nucleotide sequence ID" value="NZ_JAAVJH010000015.1"/>
</dbReference>
<evidence type="ECO:0000256" key="2">
    <source>
        <dbReference type="ARBA" id="ARBA00022801"/>
    </source>
</evidence>
<name>A0ABX1CU20_9SPHN</name>
<dbReference type="PANTHER" id="PTHR21660:SF1">
    <property type="entry name" value="ACYL-COENZYME A THIOESTERASE 13"/>
    <property type="match status" value="1"/>
</dbReference>
<keyword evidence="2" id="KW-0378">Hydrolase</keyword>
<evidence type="ECO:0000313" key="5">
    <source>
        <dbReference type="Proteomes" id="UP000732399"/>
    </source>
</evidence>
<dbReference type="Proteomes" id="UP000732399">
    <property type="component" value="Unassembled WGS sequence"/>
</dbReference>
<gene>
    <name evidence="4" type="ORF">HBH26_17125</name>
</gene>
<dbReference type="SUPFAM" id="SSF54637">
    <property type="entry name" value="Thioesterase/thiol ester dehydrase-isomerase"/>
    <property type="match status" value="1"/>
</dbReference>
<sequence length="140" mass="14809">MGVSETVPAGFERHFRQSPATDPWEPLWSRRDDGFTIGLHVREAHCNARGLLHGGVLSALADNAMGIACADRADGAKGLLTAHLSVDYLGSARVGQWIEVRARPRRVGGSIAYAEADVLADGEAVASASAIFKIVRTADG</sequence>
<dbReference type="EMBL" id="JAAVJH010000015">
    <property type="protein sequence ID" value="NJR80306.1"/>
    <property type="molecule type" value="Genomic_DNA"/>
</dbReference>
<keyword evidence="5" id="KW-1185">Reference proteome</keyword>
<evidence type="ECO:0000256" key="1">
    <source>
        <dbReference type="ARBA" id="ARBA00008324"/>
    </source>
</evidence>
<protein>
    <submittedName>
        <fullName evidence="4">PaaI family thioesterase</fullName>
    </submittedName>
</protein>
<dbReference type="NCBIfam" id="TIGR00369">
    <property type="entry name" value="unchar_dom_1"/>
    <property type="match status" value="1"/>
</dbReference>
<dbReference type="PANTHER" id="PTHR21660">
    <property type="entry name" value="THIOESTERASE SUPERFAMILY MEMBER-RELATED"/>
    <property type="match status" value="1"/>
</dbReference>